<feature type="transmembrane region" description="Helical" evidence="1">
    <location>
        <begin position="91"/>
        <end position="112"/>
    </location>
</feature>
<keyword evidence="3" id="KW-1185">Reference proteome</keyword>
<feature type="transmembrane region" description="Helical" evidence="1">
    <location>
        <begin position="56"/>
        <end position="79"/>
    </location>
</feature>
<organism evidence="2 3">
    <name type="scientific">Agromyces marinus</name>
    <dbReference type="NCBI Taxonomy" id="1389020"/>
    <lineage>
        <taxon>Bacteria</taxon>
        <taxon>Bacillati</taxon>
        <taxon>Actinomycetota</taxon>
        <taxon>Actinomycetes</taxon>
        <taxon>Micrococcales</taxon>
        <taxon>Microbacteriaceae</taxon>
        <taxon>Agromyces</taxon>
    </lineage>
</organism>
<keyword evidence="1" id="KW-0812">Transmembrane</keyword>
<evidence type="ECO:0000313" key="2">
    <source>
        <dbReference type="EMBL" id="BDZ55090.1"/>
    </source>
</evidence>
<accession>A0ABM8H2S9</accession>
<protein>
    <recommendedName>
        <fullName evidence="4">Solute:sodium symporter small subunit</fullName>
    </recommendedName>
</protein>
<name>A0ABM8H2S9_9MICO</name>
<gene>
    <name evidence="2" type="ORF">GCM10025870_21630</name>
</gene>
<reference evidence="3" key="1">
    <citation type="journal article" date="2019" name="Int. J. Syst. Evol. Microbiol.">
        <title>The Global Catalogue of Microorganisms (GCM) 10K type strain sequencing project: providing services to taxonomists for standard genome sequencing and annotation.</title>
        <authorList>
            <consortium name="The Broad Institute Genomics Platform"/>
            <consortium name="The Broad Institute Genome Sequencing Center for Infectious Disease"/>
            <person name="Wu L."/>
            <person name="Ma J."/>
        </authorList>
    </citation>
    <scope>NUCLEOTIDE SEQUENCE [LARGE SCALE GENOMIC DNA]</scope>
    <source>
        <strain evidence="3">NBRC 109019</strain>
    </source>
</reference>
<keyword evidence="1" id="KW-1133">Transmembrane helix</keyword>
<dbReference type="RefSeq" id="WP_234660075.1">
    <property type="nucleotide sequence ID" value="NZ_AP027734.1"/>
</dbReference>
<evidence type="ECO:0008006" key="4">
    <source>
        <dbReference type="Google" id="ProtNLM"/>
    </source>
</evidence>
<evidence type="ECO:0000256" key="1">
    <source>
        <dbReference type="SAM" id="Phobius"/>
    </source>
</evidence>
<evidence type="ECO:0000313" key="3">
    <source>
        <dbReference type="Proteomes" id="UP001321477"/>
    </source>
</evidence>
<dbReference type="Proteomes" id="UP001321477">
    <property type="component" value="Chromosome"/>
</dbReference>
<proteinExistence type="predicted"/>
<sequence>MTDPNVPPPRVRVTAPRTRRAAASARRPRVGLGTDTGPTDVDAVYVRSLIRSQLRLALVCAGAFVGATAAFAIAVALLPGLDATFVAGVPISWLLLGFGVYPLTITVAVLYVRSAARNEARYRSLAEDG</sequence>
<keyword evidence="1" id="KW-0472">Membrane</keyword>
<dbReference type="EMBL" id="AP027734">
    <property type="protein sequence ID" value="BDZ55090.1"/>
    <property type="molecule type" value="Genomic_DNA"/>
</dbReference>